<dbReference type="GO" id="GO:0006567">
    <property type="term" value="P:L-threonine catabolic process"/>
    <property type="evidence" value="ECO:0007669"/>
    <property type="project" value="TreeGrafter"/>
</dbReference>
<dbReference type="Proteomes" id="UP000010931">
    <property type="component" value="Unassembled WGS sequence"/>
</dbReference>
<proteinExistence type="predicted"/>
<dbReference type="InterPro" id="IPR050147">
    <property type="entry name" value="Ser/Thr_Dehydratase"/>
</dbReference>
<evidence type="ECO:0000256" key="4">
    <source>
        <dbReference type="SAM" id="MobiDB-lite"/>
    </source>
</evidence>
<name>L7F1X9_STRT8</name>
<dbReference type="Pfam" id="PF00291">
    <property type="entry name" value="PALP"/>
    <property type="match status" value="1"/>
</dbReference>
<organism evidence="6 7">
    <name type="scientific">Streptomyces turgidiscabies (strain Car8)</name>
    <dbReference type="NCBI Taxonomy" id="698760"/>
    <lineage>
        <taxon>Bacteria</taxon>
        <taxon>Bacillati</taxon>
        <taxon>Actinomycetota</taxon>
        <taxon>Actinomycetes</taxon>
        <taxon>Kitasatosporales</taxon>
        <taxon>Streptomycetaceae</taxon>
        <taxon>Streptomyces</taxon>
    </lineage>
</organism>
<evidence type="ECO:0000313" key="7">
    <source>
        <dbReference type="Proteomes" id="UP000010931"/>
    </source>
</evidence>
<evidence type="ECO:0000313" key="6">
    <source>
        <dbReference type="EMBL" id="ELP64986.1"/>
    </source>
</evidence>
<dbReference type="SUPFAM" id="SSF53686">
    <property type="entry name" value="Tryptophan synthase beta subunit-like PLP-dependent enzymes"/>
    <property type="match status" value="1"/>
</dbReference>
<evidence type="ECO:0000256" key="1">
    <source>
        <dbReference type="ARBA" id="ARBA00001933"/>
    </source>
</evidence>
<dbReference type="GO" id="GO:0006565">
    <property type="term" value="P:L-serine catabolic process"/>
    <property type="evidence" value="ECO:0007669"/>
    <property type="project" value="TreeGrafter"/>
</dbReference>
<dbReference type="Gene3D" id="3.40.50.1100">
    <property type="match status" value="2"/>
</dbReference>
<accession>L7F1X9</accession>
<comment type="cofactor">
    <cofactor evidence="1">
        <name>pyridoxal 5'-phosphate</name>
        <dbReference type="ChEBI" id="CHEBI:597326"/>
    </cofactor>
</comment>
<comment type="caution">
    <text evidence="6">The sequence shown here is derived from an EMBL/GenBank/DDBJ whole genome shotgun (WGS) entry which is preliminary data.</text>
</comment>
<evidence type="ECO:0000259" key="5">
    <source>
        <dbReference type="Pfam" id="PF00291"/>
    </source>
</evidence>
<dbReference type="EMBL" id="AEJB01000418">
    <property type="protein sequence ID" value="ELP64986.1"/>
    <property type="molecule type" value="Genomic_DNA"/>
</dbReference>
<sequence length="429" mass="44984">MPARVDLGRRSGDTGVGRRRCTPPAWWRTSALDGIRVSETVGAVSAQSSLETMLDQNSQIPATPRPVARRDLMGGPGGIGGRPPKGGAVMALPCCAMRETRLDTARIRAAQRLIDPVFLRTPLYRCEAMESDLGCTVSIKLETANPVRSFKGRGTELVASLLAAEGTRAAVCASAGNLGQALAWSGRGRGLDVTVVASRFATVAKLDRIRALGAALELVDGDHEMARDRAAAIARYDGIRLVEDSLDIETCEGAATIALELVDSVPSFDTVLIALGGGALATGVGHVMKALAPEVEVICVQPLGAPAMTHSWRERRVVTTDSTDTIADGVAGRHPIPAVLDDLLLVADDAVLVQEASIIAGMRMLLDHAGLVVEPSAALGVAAILEDRERFAGRHVVTIVCGSNVDMDTYHRWVGAATGPQIVTGKDGG</sequence>
<dbReference type="AlphaFoldDB" id="L7F1X9"/>
<keyword evidence="3" id="KW-0456">Lyase</keyword>
<feature type="domain" description="Tryptophan synthase beta chain-like PALP" evidence="5">
    <location>
        <begin position="118"/>
        <end position="402"/>
    </location>
</feature>
<keyword evidence="2" id="KW-0663">Pyridoxal phosphate</keyword>
<dbReference type="PATRIC" id="fig|698760.3.peg.6200"/>
<dbReference type="GO" id="GO:0003941">
    <property type="term" value="F:L-serine ammonia-lyase activity"/>
    <property type="evidence" value="ECO:0007669"/>
    <property type="project" value="TreeGrafter"/>
</dbReference>
<protein>
    <submittedName>
        <fullName evidence="6">Pyridoxal-phosphate dependent protein</fullName>
    </submittedName>
</protein>
<dbReference type="PANTHER" id="PTHR48078:SF17">
    <property type="entry name" value="THREONINE DEHYDRATASE"/>
    <property type="match status" value="1"/>
</dbReference>
<feature type="region of interest" description="Disordered" evidence="4">
    <location>
        <begin position="1"/>
        <end position="21"/>
    </location>
</feature>
<feature type="compositionally biased region" description="Basic and acidic residues" evidence="4">
    <location>
        <begin position="1"/>
        <end position="12"/>
    </location>
</feature>
<gene>
    <name evidence="6" type="ORF">STRTUCAR8_00306</name>
</gene>
<dbReference type="STRING" id="85558.T45_06983"/>
<dbReference type="InterPro" id="IPR001926">
    <property type="entry name" value="TrpB-like_PALP"/>
</dbReference>
<keyword evidence="7" id="KW-1185">Reference proteome</keyword>
<reference evidence="6 7" key="1">
    <citation type="journal article" date="2011" name="Plasmid">
        <title>Streptomyces turgidiscabies Car8 contains a modular pathogenicity island that shares virulence genes with other actinobacterial plant pathogens.</title>
        <authorList>
            <person name="Huguet-Tapia J.C."/>
            <person name="Badger J.H."/>
            <person name="Loria R."/>
            <person name="Pettis G.S."/>
        </authorList>
    </citation>
    <scope>NUCLEOTIDE SEQUENCE [LARGE SCALE GENOMIC DNA]</scope>
    <source>
        <strain evidence="6 7">Car8</strain>
    </source>
</reference>
<evidence type="ECO:0000256" key="3">
    <source>
        <dbReference type="ARBA" id="ARBA00023239"/>
    </source>
</evidence>
<evidence type="ECO:0000256" key="2">
    <source>
        <dbReference type="ARBA" id="ARBA00022898"/>
    </source>
</evidence>
<dbReference type="InterPro" id="IPR036052">
    <property type="entry name" value="TrpB-like_PALP_sf"/>
</dbReference>
<dbReference type="GO" id="GO:0009097">
    <property type="term" value="P:isoleucine biosynthetic process"/>
    <property type="evidence" value="ECO:0007669"/>
    <property type="project" value="TreeGrafter"/>
</dbReference>
<dbReference type="GO" id="GO:0004794">
    <property type="term" value="F:threonine deaminase activity"/>
    <property type="evidence" value="ECO:0007669"/>
    <property type="project" value="TreeGrafter"/>
</dbReference>
<dbReference type="PANTHER" id="PTHR48078">
    <property type="entry name" value="THREONINE DEHYDRATASE, MITOCHONDRIAL-RELATED"/>
    <property type="match status" value="1"/>
</dbReference>